<evidence type="ECO:0000313" key="8">
    <source>
        <dbReference type="EMBL" id="CBS88090.1"/>
    </source>
</evidence>
<dbReference type="AlphaFoldDB" id="G7Z6M7"/>
<dbReference type="Pfam" id="PF01411">
    <property type="entry name" value="tRNA-synt_2c"/>
    <property type="match status" value="1"/>
</dbReference>
<evidence type="ECO:0000313" key="9">
    <source>
        <dbReference type="Proteomes" id="UP000005667"/>
    </source>
</evidence>
<evidence type="ECO:0000256" key="5">
    <source>
        <dbReference type="ARBA" id="ARBA00022833"/>
    </source>
</evidence>
<dbReference type="GO" id="GO:0006419">
    <property type="term" value="P:alanyl-tRNA aminoacylation"/>
    <property type="evidence" value="ECO:0007669"/>
    <property type="project" value="InterPro"/>
</dbReference>
<dbReference type="RefSeq" id="WP_014249067.1">
    <property type="nucleotide sequence ID" value="NC_016622.1"/>
</dbReference>
<feature type="domain" description="Alanyl-transfer RNA synthetases family profile" evidence="7">
    <location>
        <begin position="1"/>
        <end position="228"/>
    </location>
</feature>
<dbReference type="InterPro" id="IPR018163">
    <property type="entry name" value="Thr/Ala-tRNA-synth_IIc_edit"/>
</dbReference>
<dbReference type="SUPFAM" id="SSF55186">
    <property type="entry name" value="ThrRS/AlaRS common domain"/>
    <property type="match status" value="1"/>
</dbReference>
<comment type="subcellular location">
    <subcellularLocation>
        <location evidence="2">Cytoplasm</location>
    </subcellularLocation>
</comment>
<sequence length="255" mass="27930">MATNCRLLYLDNMTDLTGNAEILDLTDRETGETDLRLDRTVFYPQGGGQPSDTGTIISDTAVFQVESVRLCDGAVIHKGRHLSGRLHAGQYARLSVDREKRLRHTRLHSAGELICTAVRMLGVDWPAVSANHFPGASKVVFEGSLDPKARDPMEKEMVALLNRLVAANQNITIESTDDLDEVERLCGFRPTYLDAGSTYRVVVMPDGIGRPCMGTHVGRTGDIGEIKLRHFRAKGGRIDIGYDLADEPPVTAAPT</sequence>
<evidence type="ECO:0000256" key="6">
    <source>
        <dbReference type="ARBA" id="ARBA00032577"/>
    </source>
</evidence>
<dbReference type="GO" id="GO:0046872">
    <property type="term" value="F:metal ion binding"/>
    <property type="evidence" value="ECO:0007669"/>
    <property type="project" value="UniProtKB-KW"/>
</dbReference>
<dbReference type="PANTHER" id="PTHR43462">
    <property type="entry name" value="ALANYL-TRNA EDITING PROTEIN"/>
    <property type="match status" value="1"/>
</dbReference>
<dbReference type="InterPro" id="IPR018165">
    <property type="entry name" value="Ala-tRNA-synth_IIc_core"/>
</dbReference>
<accession>G7Z6M7</accession>
<evidence type="ECO:0000256" key="2">
    <source>
        <dbReference type="ARBA" id="ARBA00004496"/>
    </source>
</evidence>
<dbReference type="Pfam" id="PF07973">
    <property type="entry name" value="tRNA_SAD"/>
    <property type="match status" value="1"/>
</dbReference>
<protein>
    <recommendedName>
        <fullName evidence="3">Alanine--tRNA ligase</fullName>
    </recommendedName>
    <alternativeName>
        <fullName evidence="6">Alanyl-tRNA synthetase</fullName>
    </alternativeName>
</protein>
<dbReference type="HOGENOM" id="CLU_004485_3_1_5"/>
<dbReference type="Gene3D" id="3.30.980.10">
    <property type="entry name" value="Threonyl-trna Synthetase, Chain A, domain 2"/>
    <property type="match status" value="1"/>
</dbReference>
<dbReference type="EMBL" id="FQ311868">
    <property type="protein sequence ID" value="CBS88090.1"/>
    <property type="molecule type" value="Genomic_DNA"/>
</dbReference>
<gene>
    <name evidence="8" type="ordered locus">AZOLI_2917</name>
</gene>
<dbReference type="InterPro" id="IPR009000">
    <property type="entry name" value="Transl_B-barrel_sf"/>
</dbReference>
<comment type="cofactor">
    <cofactor evidence="1">
        <name>Zn(2+)</name>
        <dbReference type="ChEBI" id="CHEBI:29105"/>
    </cofactor>
</comment>
<dbReference type="PANTHER" id="PTHR43462:SF2">
    <property type="entry name" value="THREONYL AND ALANYL TRNA SYNTHETASE SECOND ADDITIONAL DOMAIN-CONTAINING PROTEIN"/>
    <property type="match status" value="1"/>
</dbReference>
<evidence type="ECO:0000256" key="4">
    <source>
        <dbReference type="ARBA" id="ARBA00022723"/>
    </source>
</evidence>
<dbReference type="OrthoDB" id="9812949at2"/>
<evidence type="ECO:0000259" key="7">
    <source>
        <dbReference type="PROSITE" id="PS50860"/>
    </source>
</evidence>
<dbReference type="InterPro" id="IPR012947">
    <property type="entry name" value="tRNA_SAD"/>
</dbReference>
<reference evidence="9" key="1">
    <citation type="journal article" date="2011" name="PLoS Genet.">
        <title>Azospirillum genomes reveal transition of bacteria from aquatic to terrestrial environments.</title>
        <authorList>
            <person name="Wisniewski-Dye F."/>
            <person name="Borziak K."/>
            <person name="Khalsa-Moyers G."/>
            <person name="Alexandre G."/>
            <person name="Sukharnikov L.O."/>
            <person name="Wuichet K."/>
            <person name="Hurst G.B."/>
            <person name="McDonald W.H."/>
            <person name="Robertson J.S."/>
            <person name="Barbe V."/>
            <person name="Calteau A."/>
            <person name="Rouy Z."/>
            <person name="Mangenot S."/>
            <person name="Prigent-Combaret C."/>
            <person name="Normand P."/>
            <person name="Boyer M."/>
            <person name="Siguier P."/>
            <person name="Dessaux Y."/>
            <person name="Elmerich C."/>
            <person name="Condemine G."/>
            <person name="Krishnen G."/>
            <person name="Kennedy I."/>
            <person name="Paterson A.H."/>
            <person name="Gonzalez V."/>
            <person name="Mavingui P."/>
            <person name="Zhulin I.B."/>
        </authorList>
    </citation>
    <scope>NUCLEOTIDE SEQUENCE [LARGE SCALE GENOMIC DNA]</scope>
    <source>
        <strain evidence="9">4B</strain>
    </source>
</reference>
<dbReference type="GO" id="GO:0004813">
    <property type="term" value="F:alanine-tRNA ligase activity"/>
    <property type="evidence" value="ECO:0007669"/>
    <property type="project" value="InterPro"/>
</dbReference>
<evidence type="ECO:0000256" key="1">
    <source>
        <dbReference type="ARBA" id="ARBA00001947"/>
    </source>
</evidence>
<evidence type="ECO:0000256" key="3">
    <source>
        <dbReference type="ARBA" id="ARBA00017959"/>
    </source>
</evidence>
<dbReference type="SUPFAM" id="SSF50447">
    <property type="entry name" value="Translation proteins"/>
    <property type="match status" value="1"/>
</dbReference>
<organism evidence="8 9">
    <name type="scientific">Azospirillum lipoferum (strain 4B)</name>
    <dbReference type="NCBI Taxonomy" id="862719"/>
    <lineage>
        <taxon>Bacteria</taxon>
        <taxon>Pseudomonadati</taxon>
        <taxon>Pseudomonadota</taxon>
        <taxon>Alphaproteobacteria</taxon>
        <taxon>Rhodospirillales</taxon>
        <taxon>Azospirillaceae</taxon>
        <taxon>Azospirillum</taxon>
    </lineage>
</organism>
<dbReference type="GO" id="GO:0003676">
    <property type="term" value="F:nucleic acid binding"/>
    <property type="evidence" value="ECO:0007669"/>
    <property type="project" value="InterPro"/>
</dbReference>
<dbReference type="GO" id="GO:0005524">
    <property type="term" value="F:ATP binding"/>
    <property type="evidence" value="ECO:0007669"/>
    <property type="project" value="InterPro"/>
</dbReference>
<dbReference type="Gene3D" id="2.40.30.130">
    <property type="match status" value="1"/>
</dbReference>
<dbReference type="InterPro" id="IPR018164">
    <property type="entry name" value="Ala-tRNA-synth_IIc_N"/>
</dbReference>
<dbReference type="InterPro" id="IPR051335">
    <property type="entry name" value="Alanyl-tRNA_Editing_Enzymes"/>
</dbReference>
<keyword evidence="9" id="KW-1185">Reference proteome</keyword>
<dbReference type="Proteomes" id="UP000005667">
    <property type="component" value="Chromosome"/>
</dbReference>
<keyword evidence="4" id="KW-0479">Metal-binding</keyword>
<keyword evidence="5" id="KW-0862">Zinc</keyword>
<dbReference type="PROSITE" id="PS50860">
    <property type="entry name" value="AA_TRNA_LIGASE_II_ALA"/>
    <property type="match status" value="1"/>
</dbReference>
<name>G7Z6M7_AZOL4</name>
<dbReference type="KEGG" id="ali:AZOLI_2917"/>
<proteinExistence type="predicted"/>
<dbReference type="GO" id="GO:0005737">
    <property type="term" value="C:cytoplasm"/>
    <property type="evidence" value="ECO:0007669"/>
    <property type="project" value="UniProtKB-SubCell"/>
</dbReference>